<dbReference type="OrthoDB" id="9804595at2"/>
<evidence type="ECO:0000259" key="1">
    <source>
        <dbReference type="Pfam" id="PF13460"/>
    </source>
</evidence>
<dbReference type="InterPro" id="IPR016040">
    <property type="entry name" value="NAD(P)-bd_dom"/>
</dbReference>
<evidence type="ECO:0000313" key="2">
    <source>
        <dbReference type="EMBL" id="QDG53141.1"/>
    </source>
</evidence>
<protein>
    <submittedName>
        <fullName evidence="2">NAD-dependent epimerase/dehydratase family protein</fullName>
    </submittedName>
</protein>
<dbReference type="PANTHER" id="PTHR12126:SF16">
    <property type="entry name" value="MIOREX COMPLEX COMPONENT 2"/>
    <property type="match status" value="1"/>
</dbReference>
<organism evidence="2 3">
    <name type="scientific">Persicimonas caeni</name>
    <dbReference type="NCBI Taxonomy" id="2292766"/>
    <lineage>
        <taxon>Bacteria</taxon>
        <taxon>Deltaproteobacteria</taxon>
        <taxon>Bradymonadales</taxon>
        <taxon>Bradymonadaceae</taxon>
        <taxon>Persicimonas</taxon>
    </lineage>
</organism>
<proteinExistence type="predicted"/>
<dbReference type="InterPro" id="IPR036291">
    <property type="entry name" value="NAD(P)-bd_dom_sf"/>
</dbReference>
<dbReference type="SUPFAM" id="SSF51735">
    <property type="entry name" value="NAD(P)-binding Rossmann-fold domains"/>
    <property type="match status" value="1"/>
</dbReference>
<dbReference type="InterPro" id="IPR051207">
    <property type="entry name" value="ComplexI_NDUFA9_subunit"/>
</dbReference>
<reference evidence="2 3" key="1">
    <citation type="submission" date="2019-06" db="EMBL/GenBank/DDBJ databases">
        <title>Persicimonas caeni gen. nov., sp. nov., a predatory bacterium isolated from solar saltern.</title>
        <authorList>
            <person name="Wang S."/>
        </authorList>
    </citation>
    <scope>NUCLEOTIDE SEQUENCE [LARGE SCALE GENOMIC DNA]</scope>
    <source>
        <strain evidence="2 3">YN101</strain>
    </source>
</reference>
<accession>A0A4Y6PXU6</accession>
<dbReference type="AlphaFoldDB" id="A0A4Y6PXU6"/>
<dbReference type="Proteomes" id="UP000315995">
    <property type="component" value="Chromosome"/>
</dbReference>
<dbReference type="Gene3D" id="3.40.50.720">
    <property type="entry name" value="NAD(P)-binding Rossmann-like Domain"/>
    <property type="match status" value="1"/>
</dbReference>
<gene>
    <name evidence="2" type="ORF">FIV42_21060</name>
</gene>
<name>A0A4Y6PXU6_PERCE</name>
<feature type="domain" description="NAD(P)-binding" evidence="1">
    <location>
        <begin position="34"/>
        <end position="189"/>
    </location>
</feature>
<dbReference type="Pfam" id="PF13460">
    <property type="entry name" value="NAD_binding_10"/>
    <property type="match status" value="1"/>
</dbReference>
<dbReference type="EMBL" id="CP041186">
    <property type="protein sequence ID" value="QDG53141.1"/>
    <property type="molecule type" value="Genomic_DNA"/>
</dbReference>
<sequence length="246" mass="26085">MTPRRVNEEFGVGALDCSSPQGVSMDRFKVCVLGGSGFIGAEICRLAVAMGHRVVSVSRGGRPPIDEPWVEGVDWVSADVGDVESWSAHLAGCEALVHSVGIAAEDPANEQTYRRLHRHSVQQAARAAEQAGVPKFVMLSAGKVPPAMPHGFLQSKLDGEASLQGLDMAVAILRPVLVHDEDGRAAGMLGTAAGELPPVRVWAEETTGLRREKVAMAALRAALQPETTGVLEVDDIAYLGDAMFIQ</sequence>
<keyword evidence="3" id="KW-1185">Reference proteome</keyword>
<evidence type="ECO:0000313" key="3">
    <source>
        <dbReference type="Proteomes" id="UP000315995"/>
    </source>
</evidence>
<accession>A0A5B8YCU6</accession>
<dbReference type="GO" id="GO:0044877">
    <property type="term" value="F:protein-containing complex binding"/>
    <property type="evidence" value="ECO:0007669"/>
    <property type="project" value="TreeGrafter"/>
</dbReference>
<dbReference type="PANTHER" id="PTHR12126">
    <property type="entry name" value="NADH-UBIQUINONE OXIDOREDUCTASE 39 KDA SUBUNIT-RELATED"/>
    <property type="match status" value="1"/>
</dbReference>